<reference evidence="8" key="1">
    <citation type="submission" date="2019-04" db="EMBL/GenBank/DDBJ databases">
        <title>Friends and foes A comparative genomics studyof 23 Aspergillus species from section Flavi.</title>
        <authorList>
            <consortium name="DOE Joint Genome Institute"/>
            <person name="Kjaerbolling I."/>
            <person name="Vesth T."/>
            <person name="Frisvad J.C."/>
            <person name="Nybo J.L."/>
            <person name="Theobald S."/>
            <person name="Kildgaard S."/>
            <person name="Isbrandt T."/>
            <person name="Kuo A."/>
            <person name="Sato A."/>
            <person name="Lyhne E.K."/>
            <person name="Kogle M.E."/>
            <person name="Wiebenga A."/>
            <person name="Kun R.S."/>
            <person name="Lubbers R.J."/>
            <person name="Makela M.R."/>
            <person name="Barry K."/>
            <person name="Chovatia M."/>
            <person name="Clum A."/>
            <person name="Daum C."/>
            <person name="Haridas S."/>
            <person name="He G."/>
            <person name="LaButti K."/>
            <person name="Lipzen A."/>
            <person name="Mondo S."/>
            <person name="Riley R."/>
            <person name="Salamov A."/>
            <person name="Simmons B.A."/>
            <person name="Magnuson J.K."/>
            <person name="Henrissat B."/>
            <person name="Mortensen U.H."/>
            <person name="Larsen T.O."/>
            <person name="Devries R.P."/>
            <person name="Grigoriev I.V."/>
            <person name="Machida M."/>
            <person name="Baker S.E."/>
            <person name="Andersen M.R."/>
        </authorList>
    </citation>
    <scope>NUCLEOTIDE SEQUENCE [LARGE SCALE GENOMIC DNA]</scope>
    <source>
        <strain evidence="8">CBS 553.77</strain>
    </source>
</reference>
<dbReference type="SUPFAM" id="SSF51905">
    <property type="entry name" value="FAD/NAD(P)-binding domain"/>
    <property type="match status" value="2"/>
</dbReference>
<dbReference type="InterPro" id="IPR050346">
    <property type="entry name" value="FMO-like"/>
</dbReference>
<keyword evidence="4" id="KW-0560">Oxidoreductase</keyword>
<dbReference type="InterPro" id="IPR020946">
    <property type="entry name" value="Flavin_mOase-like"/>
</dbReference>
<gene>
    <name evidence="7" type="ORF">BDV28DRAFT_162473</name>
</gene>
<evidence type="ECO:0000313" key="7">
    <source>
        <dbReference type="EMBL" id="KAE8351279.1"/>
    </source>
</evidence>
<dbReference type="Gene3D" id="3.50.50.60">
    <property type="entry name" value="FAD/NAD(P)-binding domain"/>
    <property type="match status" value="2"/>
</dbReference>
<dbReference type="SUPFAM" id="SSF48056">
    <property type="entry name" value="Di-copper centre-containing domain"/>
    <property type="match status" value="1"/>
</dbReference>
<dbReference type="OrthoDB" id="66881at2759"/>
<evidence type="ECO:0000256" key="3">
    <source>
        <dbReference type="ARBA" id="ARBA00022827"/>
    </source>
</evidence>
<dbReference type="InterPro" id="IPR006076">
    <property type="entry name" value="FAD-dep_OxRdtase"/>
</dbReference>
<protein>
    <recommendedName>
        <fullName evidence="6">Tyrosinase copper-binding domain-containing protein</fullName>
    </recommendedName>
</protein>
<feature type="region of interest" description="Disordered" evidence="5">
    <location>
        <begin position="56"/>
        <end position="76"/>
    </location>
</feature>
<sequence length="713" mass="79466">MTRPQTRRVAVIGAGISGVLAAGHLLAAGIEVTVFERNEAPGGVWYGLSSRLYDERPPPGPSYPAMRPSKADPPATDGLETEQFMLAHAPPGPCYYHLQNNVPTPLLEVTLDEWPMGTPDTVRHDVVRQYIHDISVKVKAHDATVYGARVTALAKDGTTWRVSWSTPQEDMTSSSCGNFDAVVVASGHYHAPRVPDIPGLAETKRKYGTRVLHSKEYRRPETFTNKTILMIGGGVSSVDIANDLSPVTNTIYQSTRKSKFDLDPSMLPQNAVRVDEISQFELHDHGDQPLSEDEPVPVSVHFESGQSLHGIDAIMLCTGYHLTLPFLRDYHRDTTPLHDADETVLITDGTQIHNLYKDIFYMPDPTLVFVGLPYYTFTFSVFDFQAIVAAQVLAGHVELPPEAEMRLAYMAKVHEVGLGKPFHSLLGTEEVYVQDLLSWVNGSRTRRGLALAGRRVHLHARVRTIPLPLIIVLVSSMQLLSRKTCENPPVRREWRSLTESERTDFTQAIICLANRPSQWQQNGSIYDDFAILHGGIGSWCHRSASFLPWHRYTLVVFENTLREQCGFKGQIPYWDWSLDWMDLAHSSIWDSVAGFGGDGDPTGPEIVGDGRCVVDGPFVGLRPILYNHTYVRHCIARGFRDGETVGRISGSYYQPESIGAILRKQTYEELILCFTCIMRNWIVCGGGGSGRIRACGYMSIRGNICIIPRGPRR</sequence>
<feature type="domain" description="Tyrosinase copper-binding" evidence="6">
    <location>
        <begin position="541"/>
        <end position="558"/>
    </location>
</feature>
<dbReference type="GO" id="GO:0004499">
    <property type="term" value="F:N,N-dimethylaniline monooxygenase activity"/>
    <property type="evidence" value="ECO:0007669"/>
    <property type="project" value="InterPro"/>
</dbReference>
<evidence type="ECO:0000313" key="8">
    <source>
        <dbReference type="Proteomes" id="UP000327118"/>
    </source>
</evidence>
<dbReference type="InterPro" id="IPR036188">
    <property type="entry name" value="FAD/NAD-bd_sf"/>
</dbReference>
<dbReference type="AlphaFoldDB" id="A0A5N6Z3K2"/>
<dbReference type="PRINTS" id="PR00419">
    <property type="entry name" value="ADXRDTASE"/>
</dbReference>
<dbReference type="Pfam" id="PF00264">
    <property type="entry name" value="Tyrosinase"/>
    <property type="match status" value="1"/>
</dbReference>
<dbReference type="Gene3D" id="1.10.1280.10">
    <property type="entry name" value="Di-copper center containing domain from catechol oxidase"/>
    <property type="match status" value="1"/>
</dbReference>
<keyword evidence="8" id="KW-1185">Reference proteome</keyword>
<evidence type="ECO:0000256" key="5">
    <source>
        <dbReference type="SAM" id="MobiDB-lite"/>
    </source>
</evidence>
<keyword evidence="2" id="KW-0285">Flavoprotein</keyword>
<dbReference type="InterPro" id="IPR008922">
    <property type="entry name" value="Di-copper_centre_dom_sf"/>
</dbReference>
<dbReference type="GO" id="GO:0050661">
    <property type="term" value="F:NADP binding"/>
    <property type="evidence" value="ECO:0007669"/>
    <property type="project" value="InterPro"/>
</dbReference>
<dbReference type="Pfam" id="PF01266">
    <property type="entry name" value="DAO"/>
    <property type="match status" value="1"/>
</dbReference>
<dbReference type="Proteomes" id="UP000327118">
    <property type="component" value="Unassembled WGS sequence"/>
</dbReference>
<dbReference type="InterPro" id="IPR002227">
    <property type="entry name" value="Tyrosinase_Cu-bd"/>
</dbReference>
<evidence type="ECO:0000256" key="4">
    <source>
        <dbReference type="ARBA" id="ARBA00023002"/>
    </source>
</evidence>
<keyword evidence="3" id="KW-0274">FAD</keyword>
<dbReference type="Pfam" id="PF00743">
    <property type="entry name" value="FMO-like"/>
    <property type="match status" value="2"/>
</dbReference>
<organism evidence="7 8">
    <name type="scientific">Aspergillus coremiiformis</name>
    <dbReference type="NCBI Taxonomy" id="138285"/>
    <lineage>
        <taxon>Eukaryota</taxon>
        <taxon>Fungi</taxon>
        <taxon>Dikarya</taxon>
        <taxon>Ascomycota</taxon>
        <taxon>Pezizomycotina</taxon>
        <taxon>Eurotiomycetes</taxon>
        <taxon>Eurotiomycetidae</taxon>
        <taxon>Eurotiales</taxon>
        <taxon>Aspergillaceae</taxon>
        <taxon>Aspergillus</taxon>
        <taxon>Aspergillus subgen. Circumdati</taxon>
    </lineage>
</organism>
<accession>A0A5N6Z3K2</accession>
<evidence type="ECO:0000256" key="1">
    <source>
        <dbReference type="ARBA" id="ARBA00009183"/>
    </source>
</evidence>
<comment type="similarity">
    <text evidence="1">Belongs to the FMO family.</text>
</comment>
<dbReference type="EMBL" id="ML739179">
    <property type="protein sequence ID" value="KAE8351279.1"/>
    <property type="molecule type" value="Genomic_DNA"/>
</dbReference>
<name>A0A5N6Z3K2_9EURO</name>
<dbReference type="PROSITE" id="PS00497">
    <property type="entry name" value="TYROSINASE_1"/>
    <property type="match status" value="1"/>
</dbReference>
<evidence type="ECO:0000256" key="2">
    <source>
        <dbReference type="ARBA" id="ARBA00022630"/>
    </source>
</evidence>
<dbReference type="GO" id="GO:0050660">
    <property type="term" value="F:flavin adenine dinucleotide binding"/>
    <property type="evidence" value="ECO:0007669"/>
    <property type="project" value="InterPro"/>
</dbReference>
<dbReference type="PANTHER" id="PTHR23023">
    <property type="entry name" value="DIMETHYLANILINE MONOOXYGENASE"/>
    <property type="match status" value="1"/>
</dbReference>
<evidence type="ECO:0000259" key="6">
    <source>
        <dbReference type="PROSITE" id="PS00497"/>
    </source>
</evidence>
<proteinExistence type="inferred from homology"/>